<evidence type="ECO:0000313" key="3">
    <source>
        <dbReference type="Proteomes" id="UP000230423"/>
    </source>
</evidence>
<dbReference type="OrthoDB" id="5775046at2759"/>
<organism evidence="2 3">
    <name type="scientific">Teladorsagia circumcincta</name>
    <name type="common">Brown stomach worm</name>
    <name type="synonym">Ostertagia circumcincta</name>
    <dbReference type="NCBI Taxonomy" id="45464"/>
    <lineage>
        <taxon>Eukaryota</taxon>
        <taxon>Metazoa</taxon>
        <taxon>Ecdysozoa</taxon>
        <taxon>Nematoda</taxon>
        <taxon>Chromadorea</taxon>
        <taxon>Rhabditida</taxon>
        <taxon>Rhabditina</taxon>
        <taxon>Rhabditomorpha</taxon>
        <taxon>Strongyloidea</taxon>
        <taxon>Trichostrongylidae</taxon>
        <taxon>Teladorsagia</taxon>
    </lineage>
</organism>
<proteinExistence type="predicted"/>
<evidence type="ECO:0000256" key="1">
    <source>
        <dbReference type="SAM" id="MobiDB-lite"/>
    </source>
</evidence>
<name>A0A2G9UI29_TELCI</name>
<accession>A0A2G9UI29</accession>
<protein>
    <recommendedName>
        <fullName evidence="4">Kelch repeat protein</fullName>
    </recommendedName>
</protein>
<dbReference type="AlphaFoldDB" id="A0A2G9UI29"/>
<keyword evidence="3" id="KW-1185">Reference proteome</keyword>
<feature type="region of interest" description="Disordered" evidence="1">
    <location>
        <begin position="1"/>
        <end position="32"/>
    </location>
</feature>
<gene>
    <name evidence="2" type="ORF">TELCIR_08276</name>
</gene>
<dbReference type="Gene3D" id="2.120.10.80">
    <property type="entry name" value="Kelch-type beta propeller"/>
    <property type="match status" value="1"/>
</dbReference>
<evidence type="ECO:0000313" key="2">
    <source>
        <dbReference type="EMBL" id="PIO69894.1"/>
    </source>
</evidence>
<reference evidence="2 3" key="1">
    <citation type="submission" date="2015-09" db="EMBL/GenBank/DDBJ databases">
        <title>Draft genome of the parasitic nematode Teladorsagia circumcincta isolate WARC Sus (inbred).</title>
        <authorList>
            <person name="Mitreva M."/>
        </authorList>
    </citation>
    <scope>NUCLEOTIDE SEQUENCE [LARGE SCALE GENOMIC DNA]</scope>
    <source>
        <strain evidence="2 3">S</strain>
    </source>
</reference>
<dbReference type="SUPFAM" id="SSF117281">
    <property type="entry name" value="Kelch motif"/>
    <property type="match status" value="1"/>
</dbReference>
<feature type="compositionally biased region" description="Basic and acidic residues" evidence="1">
    <location>
        <begin position="8"/>
        <end position="17"/>
    </location>
</feature>
<dbReference type="EMBL" id="KZ346479">
    <property type="protein sequence ID" value="PIO69894.1"/>
    <property type="molecule type" value="Genomic_DNA"/>
</dbReference>
<sequence>MAAVESRWTAENDSETRHPRKRTSAVHGETVEDRLDPRVGKWEQIRPMTTCRQFLGSAVFDGHLYAAGGRRSIASAGVLRMW</sequence>
<evidence type="ECO:0008006" key="4">
    <source>
        <dbReference type="Google" id="ProtNLM"/>
    </source>
</evidence>
<dbReference type="InterPro" id="IPR015915">
    <property type="entry name" value="Kelch-typ_b-propeller"/>
</dbReference>
<dbReference type="Proteomes" id="UP000230423">
    <property type="component" value="Unassembled WGS sequence"/>
</dbReference>